<dbReference type="SUPFAM" id="SSF52402">
    <property type="entry name" value="Adenine nucleotide alpha hydrolases-like"/>
    <property type="match status" value="1"/>
</dbReference>
<evidence type="ECO:0000256" key="6">
    <source>
        <dbReference type="ARBA" id="ARBA00022833"/>
    </source>
</evidence>
<dbReference type="Proteomes" id="UP000243745">
    <property type="component" value="Unassembled WGS sequence"/>
</dbReference>
<dbReference type="EC" id="6.3.4.20" evidence="9 11"/>
<dbReference type="HAMAP" id="MF_01633">
    <property type="entry name" value="QueC"/>
    <property type="match status" value="1"/>
</dbReference>
<dbReference type="AlphaFoldDB" id="A0A662ZEV0"/>
<dbReference type="RefSeq" id="WP_093140535.1">
    <property type="nucleotide sequence ID" value="NZ_FOXF01000004.1"/>
</dbReference>
<evidence type="ECO:0000313" key="13">
    <source>
        <dbReference type="Proteomes" id="UP000243745"/>
    </source>
</evidence>
<dbReference type="InterPro" id="IPR014729">
    <property type="entry name" value="Rossmann-like_a/b/a_fold"/>
</dbReference>
<keyword evidence="3 11" id="KW-0479">Metal-binding</keyword>
<gene>
    <name evidence="11" type="primary">queC</name>
    <name evidence="12" type="ORF">SAMN02910344_00411</name>
</gene>
<comment type="similarity">
    <text evidence="8 11">Belongs to the QueC family.</text>
</comment>
<evidence type="ECO:0000256" key="5">
    <source>
        <dbReference type="ARBA" id="ARBA00022785"/>
    </source>
</evidence>
<name>A0A662ZEV0_9GAMM</name>
<evidence type="ECO:0000256" key="8">
    <source>
        <dbReference type="ARBA" id="ARBA00037993"/>
    </source>
</evidence>
<dbReference type="CDD" id="cd01995">
    <property type="entry name" value="QueC-like"/>
    <property type="match status" value="1"/>
</dbReference>
<evidence type="ECO:0000256" key="9">
    <source>
        <dbReference type="ARBA" id="ARBA00039149"/>
    </source>
</evidence>
<proteinExistence type="inferred from homology"/>
<evidence type="ECO:0000256" key="2">
    <source>
        <dbReference type="ARBA" id="ARBA00022598"/>
    </source>
</evidence>
<comment type="pathway">
    <text evidence="1 11">Purine metabolism; 7-cyano-7-deazaguanine biosynthesis.</text>
</comment>
<dbReference type="EMBL" id="FOXF01000004">
    <property type="protein sequence ID" value="SFP08430.1"/>
    <property type="molecule type" value="Genomic_DNA"/>
</dbReference>
<evidence type="ECO:0000256" key="1">
    <source>
        <dbReference type="ARBA" id="ARBA00005061"/>
    </source>
</evidence>
<evidence type="ECO:0000256" key="7">
    <source>
        <dbReference type="ARBA" id="ARBA00022840"/>
    </source>
</evidence>
<keyword evidence="4 11" id="KW-0547">Nucleotide-binding</keyword>
<dbReference type="OrthoDB" id="9789567at2"/>
<dbReference type="GO" id="GO:0008616">
    <property type="term" value="P:tRNA queuosine(34) biosynthetic process"/>
    <property type="evidence" value="ECO:0007669"/>
    <property type="project" value="UniProtKB-UniRule"/>
</dbReference>
<feature type="binding site" evidence="11">
    <location>
        <position position="203"/>
    </location>
    <ligand>
        <name>Zn(2+)</name>
        <dbReference type="ChEBI" id="CHEBI:29105"/>
    </ligand>
</feature>
<dbReference type="NCBIfam" id="TIGR00364">
    <property type="entry name" value="7-cyano-7-deazaguanine synthase QueC"/>
    <property type="match status" value="1"/>
</dbReference>
<feature type="binding site" evidence="11">
    <location>
        <position position="206"/>
    </location>
    <ligand>
        <name>Zn(2+)</name>
        <dbReference type="ChEBI" id="CHEBI:29105"/>
    </ligand>
</feature>
<feature type="binding site" evidence="11">
    <location>
        <begin position="7"/>
        <end position="17"/>
    </location>
    <ligand>
        <name>ATP</name>
        <dbReference type="ChEBI" id="CHEBI:30616"/>
    </ligand>
</feature>
<keyword evidence="7 11" id="KW-0067">ATP-binding</keyword>
<keyword evidence="5 11" id="KW-0671">Queuosine biosynthesis</keyword>
<comment type="function">
    <text evidence="11">Catalyzes the ATP-dependent conversion of 7-carboxy-7-deazaguanine (CDG) to 7-cyano-7-deazaguanine (preQ(0)).</text>
</comment>
<evidence type="ECO:0000256" key="3">
    <source>
        <dbReference type="ARBA" id="ARBA00022723"/>
    </source>
</evidence>
<feature type="binding site" evidence="11">
    <location>
        <position position="209"/>
    </location>
    <ligand>
        <name>Zn(2+)</name>
        <dbReference type="ChEBI" id="CHEBI:29105"/>
    </ligand>
</feature>
<accession>A0A662ZEV0</accession>
<feature type="binding site" evidence="11">
    <location>
        <position position="195"/>
    </location>
    <ligand>
        <name>Zn(2+)</name>
        <dbReference type="ChEBI" id="CHEBI:29105"/>
    </ligand>
</feature>
<keyword evidence="13" id="KW-1185">Reference proteome</keyword>
<comment type="cofactor">
    <cofactor evidence="11">
        <name>Zn(2+)</name>
        <dbReference type="ChEBI" id="CHEBI:29105"/>
    </cofactor>
    <text evidence="11">Binds 1 zinc ion per subunit.</text>
</comment>
<evidence type="ECO:0000256" key="11">
    <source>
        <dbReference type="HAMAP-Rule" id="MF_01633"/>
    </source>
</evidence>
<dbReference type="PANTHER" id="PTHR42914">
    <property type="entry name" value="7-CYANO-7-DEAZAGUANINE SYNTHASE"/>
    <property type="match status" value="1"/>
</dbReference>
<dbReference type="GO" id="GO:0005524">
    <property type="term" value="F:ATP binding"/>
    <property type="evidence" value="ECO:0007669"/>
    <property type="project" value="UniProtKB-UniRule"/>
</dbReference>
<sequence>MKITVLLSGGLDSSTCLALAVSRYGSDNVSALCIHYGQKHDREINSAKAVADYYKVNLTIMNLAEVFAGSNCSLMKNSSEAIEHRSYAEQLRDIGGAGMVSTYVPFRNGIMLSVAAGMAQIHGSSEVWYGAHLDDAAGRAYPDCSEEFVKHMGNAINEGTGGEIKLYAPFINRNKADIVKIGLELKVPYELTWSCYEGGEKPCGTCGTCIDRLNAFRLNNAVDPLMAE</sequence>
<dbReference type="Pfam" id="PF06508">
    <property type="entry name" value="QueC"/>
    <property type="match status" value="1"/>
</dbReference>
<protein>
    <recommendedName>
        <fullName evidence="9 11">7-cyano-7-deazaguanine synthase</fullName>
        <ecNumber evidence="9 11">6.3.4.20</ecNumber>
    </recommendedName>
    <alternativeName>
        <fullName evidence="11">7-cyano-7-carbaguanine synthase</fullName>
    </alternativeName>
    <alternativeName>
        <fullName evidence="11">PreQ(0) synthase</fullName>
    </alternativeName>
    <alternativeName>
        <fullName evidence="11">Queuosine biosynthesis protein QueC</fullName>
    </alternativeName>
</protein>
<dbReference type="PIRSF" id="PIRSF006293">
    <property type="entry name" value="ExsB"/>
    <property type="match status" value="1"/>
</dbReference>
<evidence type="ECO:0000313" key="12">
    <source>
        <dbReference type="EMBL" id="SFP08430.1"/>
    </source>
</evidence>
<dbReference type="GO" id="GO:0016879">
    <property type="term" value="F:ligase activity, forming carbon-nitrogen bonds"/>
    <property type="evidence" value="ECO:0007669"/>
    <property type="project" value="UniProtKB-UniRule"/>
</dbReference>
<comment type="catalytic activity">
    <reaction evidence="10 11">
        <text>7-carboxy-7-carbaguanine + NH4(+) + 2 ATP = 7-cyano-7-carbaguanine + 2 AMP + 2 diphosphate + 2 H(+)</text>
        <dbReference type="Rhea" id="RHEA:27982"/>
        <dbReference type="ChEBI" id="CHEBI:15378"/>
        <dbReference type="ChEBI" id="CHEBI:28938"/>
        <dbReference type="ChEBI" id="CHEBI:30616"/>
        <dbReference type="ChEBI" id="CHEBI:33019"/>
        <dbReference type="ChEBI" id="CHEBI:45075"/>
        <dbReference type="ChEBI" id="CHEBI:61036"/>
        <dbReference type="ChEBI" id="CHEBI:456215"/>
        <dbReference type="EC" id="6.3.4.20"/>
    </reaction>
</comment>
<dbReference type="UniPathway" id="UPA00391"/>
<reference evidence="12 13" key="1">
    <citation type="submission" date="2016-10" db="EMBL/GenBank/DDBJ databases">
        <authorList>
            <person name="Varghese N."/>
            <person name="Submissions S."/>
        </authorList>
    </citation>
    <scope>NUCLEOTIDE SEQUENCE [LARGE SCALE GENOMIC DNA]</scope>
    <source>
        <strain evidence="12 13">DSM 1361</strain>
    </source>
</reference>
<dbReference type="GO" id="GO:0008270">
    <property type="term" value="F:zinc ion binding"/>
    <property type="evidence" value="ECO:0007669"/>
    <property type="project" value="UniProtKB-UniRule"/>
</dbReference>
<organism evidence="12 13">
    <name type="scientific">Ruminobacter amylophilus</name>
    <dbReference type="NCBI Taxonomy" id="867"/>
    <lineage>
        <taxon>Bacteria</taxon>
        <taxon>Pseudomonadati</taxon>
        <taxon>Pseudomonadota</taxon>
        <taxon>Gammaproteobacteria</taxon>
        <taxon>Aeromonadales</taxon>
        <taxon>Succinivibrionaceae</taxon>
        <taxon>Ruminobacter</taxon>
    </lineage>
</organism>
<dbReference type="InterPro" id="IPR018317">
    <property type="entry name" value="QueC"/>
</dbReference>
<keyword evidence="2 11" id="KW-0436">Ligase</keyword>
<dbReference type="Gene3D" id="3.40.50.620">
    <property type="entry name" value="HUPs"/>
    <property type="match status" value="1"/>
</dbReference>
<evidence type="ECO:0000256" key="4">
    <source>
        <dbReference type="ARBA" id="ARBA00022741"/>
    </source>
</evidence>
<keyword evidence="6 11" id="KW-0862">Zinc</keyword>
<evidence type="ECO:0000256" key="10">
    <source>
        <dbReference type="ARBA" id="ARBA00047890"/>
    </source>
</evidence>
<dbReference type="PANTHER" id="PTHR42914:SF1">
    <property type="entry name" value="7-CYANO-7-DEAZAGUANINE SYNTHASE"/>
    <property type="match status" value="1"/>
</dbReference>